<feature type="compositionally biased region" description="Low complexity" evidence="1">
    <location>
        <begin position="1"/>
        <end position="21"/>
    </location>
</feature>
<organism evidence="2 3">
    <name type="scientific">Sphingomonas aliaeris</name>
    <dbReference type="NCBI Taxonomy" id="2759526"/>
    <lineage>
        <taxon>Bacteria</taxon>
        <taxon>Pseudomonadati</taxon>
        <taxon>Pseudomonadota</taxon>
        <taxon>Alphaproteobacteria</taxon>
        <taxon>Sphingomonadales</taxon>
        <taxon>Sphingomonadaceae</taxon>
        <taxon>Sphingomonas</taxon>
    </lineage>
</organism>
<evidence type="ECO:0000313" key="2">
    <source>
        <dbReference type="EMBL" id="QQV79480.1"/>
    </source>
</evidence>
<keyword evidence="2" id="KW-0614">Plasmid</keyword>
<dbReference type="AlphaFoldDB" id="A0A974S762"/>
<name>A0A974S762_9SPHN</name>
<dbReference type="RefSeq" id="WP_202096746.1">
    <property type="nucleotide sequence ID" value="NZ_CP061037.1"/>
</dbReference>
<reference evidence="3" key="1">
    <citation type="submission" date="2020-09" db="EMBL/GenBank/DDBJ databases">
        <title>Sphingomonas sp., a new species isolated from pork steak.</title>
        <authorList>
            <person name="Heidler von Heilborn D."/>
        </authorList>
    </citation>
    <scope>NUCLEOTIDE SEQUENCE [LARGE SCALE GENOMIC DNA]</scope>
    <source>
        <plasmid evidence="3">punnamed2</plasmid>
    </source>
</reference>
<evidence type="ECO:0000313" key="3">
    <source>
        <dbReference type="Proteomes" id="UP000595894"/>
    </source>
</evidence>
<feature type="region of interest" description="Disordered" evidence="1">
    <location>
        <begin position="1"/>
        <end position="26"/>
    </location>
</feature>
<evidence type="ECO:0000256" key="1">
    <source>
        <dbReference type="SAM" id="MobiDB-lite"/>
    </source>
</evidence>
<protein>
    <submittedName>
        <fullName evidence="2">Uncharacterized protein</fullName>
    </submittedName>
</protein>
<sequence>MFAYLSRATSALSASSSAPSRSKARPRTGLCKMMLATSEVAIRHHYAAPWLHDIKR</sequence>
<dbReference type="KEGG" id="sari:H5J25_20030"/>
<proteinExistence type="predicted"/>
<gene>
    <name evidence="2" type="ORF">H5J25_20030</name>
</gene>
<dbReference type="EMBL" id="CP061037">
    <property type="protein sequence ID" value="QQV79480.1"/>
    <property type="molecule type" value="Genomic_DNA"/>
</dbReference>
<accession>A0A974S762</accession>
<dbReference type="Proteomes" id="UP000595894">
    <property type="component" value="Plasmid punnamed2"/>
</dbReference>
<keyword evidence="3" id="KW-1185">Reference proteome</keyword>
<geneLocation type="plasmid" evidence="2 3">
    <name>punnamed2</name>
</geneLocation>